<protein>
    <submittedName>
        <fullName evidence="3">Uncharacterized protein</fullName>
    </submittedName>
</protein>
<evidence type="ECO:0000256" key="1">
    <source>
        <dbReference type="SAM" id="MobiDB-lite"/>
    </source>
</evidence>
<evidence type="ECO:0000313" key="4">
    <source>
        <dbReference type="Proteomes" id="UP001161757"/>
    </source>
</evidence>
<comment type="caution">
    <text evidence="3">The sequence shown here is derived from an EMBL/GenBank/DDBJ whole genome shotgun (WGS) entry which is preliminary data.</text>
</comment>
<reference evidence="3" key="1">
    <citation type="submission" date="2023-01" db="EMBL/GenBank/DDBJ databases">
        <title>Exophiala dermititidis isolated from Cystic Fibrosis Patient.</title>
        <authorList>
            <person name="Kurbessoian T."/>
            <person name="Crocker A."/>
            <person name="Murante D."/>
            <person name="Hogan D.A."/>
            <person name="Stajich J.E."/>
        </authorList>
    </citation>
    <scope>NUCLEOTIDE SEQUENCE</scope>
    <source>
        <strain evidence="3">Ex8</strain>
    </source>
</reference>
<gene>
    <name evidence="3" type="ORF">HRR80_006168</name>
</gene>
<feature type="transmembrane region" description="Helical" evidence="2">
    <location>
        <begin position="12"/>
        <end position="32"/>
    </location>
</feature>
<proteinExistence type="predicted"/>
<evidence type="ECO:0000313" key="3">
    <source>
        <dbReference type="EMBL" id="KAJ8990034.1"/>
    </source>
</evidence>
<organism evidence="3 4">
    <name type="scientific">Exophiala dermatitidis</name>
    <name type="common">Black yeast-like fungus</name>
    <name type="synonym">Wangiella dermatitidis</name>
    <dbReference type="NCBI Taxonomy" id="5970"/>
    <lineage>
        <taxon>Eukaryota</taxon>
        <taxon>Fungi</taxon>
        <taxon>Dikarya</taxon>
        <taxon>Ascomycota</taxon>
        <taxon>Pezizomycotina</taxon>
        <taxon>Eurotiomycetes</taxon>
        <taxon>Chaetothyriomycetidae</taxon>
        <taxon>Chaetothyriales</taxon>
        <taxon>Herpotrichiellaceae</taxon>
        <taxon>Exophiala</taxon>
    </lineage>
</organism>
<keyword evidence="2" id="KW-1133">Transmembrane helix</keyword>
<feature type="region of interest" description="Disordered" evidence="1">
    <location>
        <begin position="50"/>
        <end position="87"/>
    </location>
</feature>
<keyword evidence="2" id="KW-0812">Transmembrane</keyword>
<keyword evidence="2" id="KW-0472">Membrane</keyword>
<name>A0AAN6ERW1_EXODE</name>
<dbReference type="EMBL" id="JAJGCB010000012">
    <property type="protein sequence ID" value="KAJ8990034.1"/>
    <property type="molecule type" value="Genomic_DNA"/>
</dbReference>
<dbReference type="AlphaFoldDB" id="A0AAN6ERW1"/>
<sequence>MEKHSKYYVSPFESAIALANCVVWLVAAYFLYRQVQERRHDAARARAKAAQIQSRANMSNPFDDDYDSGNDQATRRRRPFASDEDEHEALIEASRRKWEYVKAKYGGGEEA</sequence>
<accession>A0AAN6ERW1</accession>
<dbReference type="Proteomes" id="UP001161757">
    <property type="component" value="Unassembled WGS sequence"/>
</dbReference>
<evidence type="ECO:0000256" key="2">
    <source>
        <dbReference type="SAM" id="Phobius"/>
    </source>
</evidence>